<evidence type="ECO:0000313" key="9">
    <source>
        <dbReference type="Ensembl" id="ENSSAUP00010024551.1"/>
    </source>
</evidence>
<dbReference type="GeneTree" id="ENSGT00940000160205"/>
<dbReference type="Gene3D" id="3.10.20.90">
    <property type="entry name" value="Phosphatidylinositol 3-kinase Catalytic Subunit, Chain A, domain 1"/>
    <property type="match status" value="1"/>
</dbReference>
<protein>
    <recommendedName>
        <fullName evidence="4">UBX domain-containing protein 4</fullName>
    </recommendedName>
    <alternativeName>
        <fullName evidence="5">UBX domain-containing protein 2</fullName>
    </alternativeName>
</protein>
<dbReference type="Proteomes" id="UP000472265">
    <property type="component" value="Chromosome 9"/>
</dbReference>
<sequence length="491" mass="55261">MLWFEGSIPDAIISAKQQSCVFVVVISGEDEQSAQLMSSWEEDSVSEAAQNCCVAIKVDAKSETCVQFSEIYPVVCIPSSFFIGENGIPLEVIAGSVSAEELIKRINRVNDKIYGMPTVDETELHTQILYTNLLKIDGLGLLCADMESINHLTQCFLFMFLFYATSLSGTGDDGSQALAENVSSDDATQCSQSEEDLDAQNEIKMEIERRKVGKDMQDLKRKQEEEKTKRLREERNREKAEEKAARERVKQQIALDRADRAARYAKTQEDENAAKMTLLHAKQAEQEVRKEALLRERSTKARIQFRLPDGSSFTNQFHPQSKLQEAQHFAVQEVGNRYGNFSLATMFPRREFTSEDMQKTLLELELAPSASIVLLPQSGRPGHAVVQSSEGGIWAVLGTLLYPLLAVWRFLSSFLFANPRPRGAASRGSSIQSNSYINSDSDKAKRETLSKHNLEKRPKDFKKDGKICRLRTQDDSEDDNNTWNGNSTQQM</sequence>
<dbReference type="PANTHER" id="PTHR46424:SF1">
    <property type="entry name" value="UBX DOMAIN-CONTAINING PROTEIN 4"/>
    <property type="match status" value="1"/>
</dbReference>
<feature type="compositionally biased region" description="Polar residues" evidence="7">
    <location>
        <begin position="481"/>
        <end position="491"/>
    </location>
</feature>
<evidence type="ECO:0000256" key="5">
    <source>
        <dbReference type="ARBA" id="ARBA00041575"/>
    </source>
</evidence>
<name>A0A671VIU3_SPAAU</name>
<evidence type="ECO:0000256" key="7">
    <source>
        <dbReference type="SAM" id="MobiDB-lite"/>
    </source>
</evidence>
<feature type="compositionally biased region" description="Polar residues" evidence="7">
    <location>
        <begin position="427"/>
        <end position="439"/>
    </location>
</feature>
<keyword evidence="2" id="KW-0834">Unfolded protein response</keyword>
<dbReference type="GO" id="GO:0036503">
    <property type="term" value="P:ERAD pathway"/>
    <property type="evidence" value="ECO:0007669"/>
    <property type="project" value="TreeGrafter"/>
</dbReference>
<feature type="domain" description="UBX" evidence="8">
    <location>
        <begin position="296"/>
        <end position="374"/>
    </location>
</feature>
<evidence type="ECO:0000259" key="8">
    <source>
        <dbReference type="PROSITE" id="PS50033"/>
    </source>
</evidence>
<feature type="compositionally biased region" description="Basic and acidic residues" evidence="7">
    <location>
        <begin position="440"/>
        <end position="474"/>
    </location>
</feature>
<keyword evidence="10" id="KW-1185">Reference proteome</keyword>
<dbReference type="InterPro" id="IPR001012">
    <property type="entry name" value="UBX_dom"/>
</dbReference>
<evidence type="ECO:0000256" key="1">
    <source>
        <dbReference type="ARBA" id="ARBA00004406"/>
    </source>
</evidence>
<proteinExistence type="predicted"/>
<dbReference type="SUPFAM" id="SSF52833">
    <property type="entry name" value="Thioredoxin-like"/>
    <property type="match status" value="1"/>
</dbReference>
<dbReference type="Gene3D" id="3.40.30.10">
    <property type="entry name" value="Glutaredoxin"/>
    <property type="match status" value="1"/>
</dbReference>
<reference evidence="9" key="3">
    <citation type="submission" date="2025-09" db="UniProtKB">
        <authorList>
            <consortium name="Ensembl"/>
        </authorList>
    </citation>
    <scope>IDENTIFICATION</scope>
</reference>
<dbReference type="AlphaFoldDB" id="A0A671VIU3"/>
<dbReference type="SMART" id="SM00166">
    <property type="entry name" value="UBX"/>
    <property type="match status" value="1"/>
</dbReference>
<dbReference type="Pfam" id="PF23187">
    <property type="entry name" value="UBX7_N"/>
    <property type="match status" value="1"/>
</dbReference>
<dbReference type="Ensembl" id="ENSSAUT00010025929.1">
    <property type="protein sequence ID" value="ENSSAUP00010024551.1"/>
    <property type="gene ID" value="ENSSAUG00010010745.1"/>
</dbReference>
<evidence type="ECO:0000256" key="2">
    <source>
        <dbReference type="ARBA" id="ARBA00023230"/>
    </source>
</evidence>
<evidence type="ECO:0000256" key="4">
    <source>
        <dbReference type="ARBA" id="ARBA00040925"/>
    </source>
</evidence>
<reference evidence="9" key="1">
    <citation type="submission" date="2021-04" db="EMBL/GenBank/DDBJ databases">
        <authorList>
            <consortium name="Wellcome Sanger Institute Data Sharing"/>
        </authorList>
    </citation>
    <scope>NUCLEOTIDE SEQUENCE [LARGE SCALE GENOMIC DNA]</scope>
</reference>
<feature type="region of interest" description="Disordered" evidence="7">
    <location>
        <begin position="422"/>
        <end position="491"/>
    </location>
</feature>
<evidence type="ECO:0000256" key="3">
    <source>
        <dbReference type="ARBA" id="ARBA00038812"/>
    </source>
</evidence>
<comment type="subcellular location">
    <subcellularLocation>
        <location evidence="1">Endoplasmic reticulum membrane</location>
        <topology evidence="1">Peripheral membrane protein</topology>
    </subcellularLocation>
</comment>
<feature type="compositionally biased region" description="Polar residues" evidence="7">
    <location>
        <begin position="181"/>
        <end position="192"/>
    </location>
</feature>
<evidence type="ECO:0000313" key="10">
    <source>
        <dbReference type="Proteomes" id="UP000472265"/>
    </source>
</evidence>
<comment type="subunit">
    <text evidence="3">Directly interacts with VCP. Interacts with UBQLN1. Forms a complex with VCP and UBQLN1.</text>
</comment>
<dbReference type="InterPro" id="IPR036249">
    <property type="entry name" value="Thioredoxin-like_sf"/>
</dbReference>
<dbReference type="InParanoid" id="A0A671VIU3"/>
<dbReference type="InterPro" id="IPR029071">
    <property type="entry name" value="Ubiquitin-like_domsf"/>
</dbReference>
<evidence type="ECO:0000256" key="6">
    <source>
        <dbReference type="ARBA" id="ARBA00046062"/>
    </source>
</evidence>
<dbReference type="PANTHER" id="PTHR46424">
    <property type="entry name" value="UBX DOMAIN-CONTAINING PROTEIN 4"/>
    <property type="match status" value="1"/>
</dbReference>
<organism evidence="9 10">
    <name type="scientific">Sparus aurata</name>
    <name type="common">Gilthead sea bream</name>
    <dbReference type="NCBI Taxonomy" id="8175"/>
    <lineage>
        <taxon>Eukaryota</taxon>
        <taxon>Metazoa</taxon>
        <taxon>Chordata</taxon>
        <taxon>Craniata</taxon>
        <taxon>Vertebrata</taxon>
        <taxon>Euteleostomi</taxon>
        <taxon>Actinopterygii</taxon>
        <taxon>Neopterygii</taxon>
        <taxon>Teleostei</taxon>
        <taxon>Neoteleostei</taxon>
        <taxon>Acanthomorphata</taxon>
        <taxon>Eupercaria</taxon>
        <taxon>Spariformes</taxon>
        <taxon>Sparidae</taxon>
        <taxon>Sparus</taxon>
    </lineage>
</organism>
<dbReference type="CDD" id="cd16117">
    <property type="entry name" value="UBX_UBXN4"/>
    <property type="match status" value="1"/>
</dbReference>
<gene>
    <name evidence="9" type="primary">ubxn4</name>
</gene>
<dbReference type="PROSITE" id="PS50033">
    <property type="entry name" value="UBX"/>
    <property type="match status" value="1"/>
</dbReference>
<feature type="compositionally biased region" description="Basic and acidic residues" evidence="7">
    <location>
        <begin position="201"/>
        <end position="246"/>
    </location>
</feature>
<dbReference type="GO" id="GO:0005789">
    <property type="term" value="C:endoplasmic reticulum membrane"/>
    <property type="evidence" value="ECO:0007669"/>
    <property type="project" value="UniProtKB-SubCell"/>
</dbReference>
<comment type="function">
    <text evidence="6">Involved in endoplasmic reticulum-associated protein degradation (ERAD). Acts as a platform to recruit both UBQLN1 and VCP to the ER during ERAD.</text>
</comment>
<feature type="region of interest" description="Disordered" evidence="7">
    <location>
        <begin position="173"/>
        <end position="246"/>
    </location>
</feature>
<dbReference type="Pfam" id="PF00789">
    <property type="entry name" value="UBX"/>
    <property type="match status" value="1"/>
</dbReference>
<dbReference type="GO" id="GO:0006986">
    <property type="term" value="P:response to unfolded protein"/>
    <property type="evidence" value="ECO:0007669"/>
    <property type="project" value="UniProtKB-KW"/>
</dbReference>
<dbReference type="SUPFAM" id="SSF54236">
    <property type="entry name" value="Ubiquitin-like"/>
    <property type="match status" value="1"/>
</dbReference>
<reference evidence="9" key="2">
    <citation type="submission" date="2025-08" db="UniProtKB">
        <authorList>
            <consortium name="Ensembl"/>
        </authorList>
    </citation>
    <scope>IDENTIFICATION</scope>
</reference>
<accession>A0A671VIU3</accession>